<evidence type="ECO:0000256" key="1">
    <source>
        <dbReference type="SAM" id="MobiDB-lite"/>
    </source>
</evidence>
<dbReference type="Proteomes" id="UP001331761">
    <property type="component" value="Unassembled WGS sequence"/>
</dbReference>
<protein>
    <submittedName>
        <fullName evidence="2">Uncharacterized protein</fullName>
    </submittedName>
</protein>
<gene>
    <name evidence="2" type="ORF">GCK32_013845</name>
</gene>
<feature type="region of interest" description="Disordered" evidence="1">
    <location>
        <begin position="1"/>
        <end position="23"/>
    </location>
</feature>
<sequence>MKPEEHANEPVTNMLQSWPTAGATQQKRGAFHYLLKLKQLSATHRQQREQIVSDTELFVLGHEWTNWSYDRKDVTNMIKYQLTKIDTLLEEEKEACERAEAETPCKNKLEDEAFR</sequence>
<comment type="caution">
    <text evidence="2">The sequence shown here is derived from an EMBL/GenBank/DDBJ whole genome shotgun (WGS) entry which is preliminary data.</text>
</comment>
<reference evidence="2 3" key="1">
    <citation type="submission" date="2019-10" db="EMBL/GenBank/DDBJ databases">
        <title>Assembly and Annotation for the nematode Trichostrongylus colubriformis.</title>
        <authorList>
            <person name="Martin J."/>
        </authorList>
    </citation>
    <scope>NUCLEOTIDE SEQUENCE [LARGE SCALE GENOMIC DNA]</scope>
    <source>
        <strain evidence="2">G859</strain>
        <tissue evidence="2">Whole worm</tissue>
    </source>
</reference>
<feature type="compositionally biased region" description="Polar residues" evidence="1">
    <location>
        <begin position="10"/>
        <end position="23"/>
    </location>
</feature>
<name>A0AAN8J1W7_TRICO</name>
<evidence type="ECO:0000313" key="3">
    <source>
        <dbReference type="Proteomes" id="UP001331761"/>
    </source>
</evidence>
<dbReference type="EMBL" id="WIXE01011034">
    <property type="protein sequence ID" value="KAK5977104.1"/>
    <property type="molecule type" value="Genomic_DNA"/>
</dbReference>
<evidence type="ECO:0000313" key="2">
    <source>
        <dbReference type="EMBL" id="KAK5977104.1"/>
    </source>
</evidence>
<accession>A0AAN8J1W7</accession>
<organism evidence="2 3">
    <name type="scientific">Trichostrongylus colubriformis</name>
    <name type="common">Black scour worm</name>
    <dbReference type="NCBI Taxonomy" id="6319"/>
    <lineage>
        <taxon>Eukaryota</taxon>
        <taxon>Metazoa</taxon>
        <taxon>Ecdysozoa</taxon>
        <taxon>Nematoda</taxon>
        <taxon>Chromadorea</taxon>
        <taxon>Rhabditida</taxon>
        <taxon>Rhabditina</taxon>
        <taxon>Rhabditomorpha</taxon>
        <taxon>Strongyloidea</taxon>
        <taxon>Trichostrongylidae</taxon>
        <taxon>Trichostrongylus</taxon>
    </lineage>
</organism>
<dbReference type="AlphaFoldDB" id="A0AAN8J1W7"/>
<keyword evidence="3" id="KW-1185">Reference proteome</keyword>
<proteinExistence type="predicted"/>